<protein>
    <submittedName>
        <fullName evidence="1">Uncharacterized protein</fullName>
    </submittedName>
</protein>
<keyword evidence="2" id="KW-1185">Reference proteome</keyword>
<name>W3XIQ8_PESFW</name>
<dbReference type="HOGENOM" id="CLU_1960345_0_0_1"/>
<proteinExistence type="predicted"/>
<dbReference type="KEGG" id="pfy:PFICI_03146"/>
<gene>
    <name evidence="1" type="ORF">PFICI_03146</name>
</gene>
<evidence type="ECO:0000313" key="1">
    <source>
        <dbReference type="EMBL" id="ETS85121.1"/>
    </source>
</evidence>
<dbReference type="InParanoid" id="W3XIQ8"/>
<dbReference type="Proteomes" id="UP000030651">
    <property type="component" value="Unassembled WGS sequence"/>
</dbReference>
<organism evidence="1 2">
    <name type="scientific">Pestalotiopsis fici (strain W106-1 / CGMCC3.15140)</name>
    <dbReference type="NCBI Taxonomy" id="1229662"/>
    <lineage>
        <taxon>Eukaryota</taxon>
        <taxon>Fungi</taxon>
        <taxon>Dikarya</taxon>
        <taxon>Ascomycota</taxon>
        <taxon>Pezizomycotina</taxon>
        <taxon>Sordariomycetes</taxon>
        <taxon>Xylariomycetidae</taxon>
        <taxon>Amphisphaeriales</taxon>
        <taxon>Sporocadaceae</taxon>
        <taxon>Pestalotiopsis</taxon>
    </lineage>
</organism>
<evidence type="ECO:0000313" key="2">
    <source>
        <dbReference type="Proteomes" id="UP000030651"/>
    </source>
</evidence>
<accession>W3XIQ8</accession>
<dbReference type="RefSeq" id="XP_007829918.1">
    <property type="nucleotide sequence ID" value="XM_007831727.1"/>
</dbReference>
<dbReference type="OrthoDB" id="3794075at2759"/>
<sequence>MSMKPLQESLHALDSIRIRHWMAHTNPSKFSAAQTGRSVTDDLNEIRDEREKMQQEKLSWIHIPSNDMALCEDVLKRICCEAQYKALLSHDKWRSHAQQEEEQGGLYCAPFMSAAGFQLRFRKLIDAS</sequence>
<reference evidence="2" key="1">
    <citation type="journal article" date="2015" name="BMC Genomics">
        <title>Genomic and transcriptomic analysis of the endophytic fungus Pestalotiopsis fici reveals its lifestyle and high potential for synthesis of natural products.</title>
        <authorList>
            <person name="Wang X."/>
            <person name="Zhang X."/>
            <person name="Liu L."/>
            <person name="Xiang M."/>
            <person name="Wang W."/>
            <person name="Sun X."/>
            <person name="Che Y."/>
            <person name="Guo L."/>
            <person name="Liu G."/>
            <person name="Guo L."/>
            <person name="Wang C."/>
            <person name="Yin W.B."/>
            <person name="Stadler M."/>
            <person name="Zhang X."/>
            <person name="Liu X."/>
        </authorList>
    </citation>
    <scope>NUCLEOTIDE SEQUENCE [LARGE SCALE GENOMIC DNA]</scope>
    <source>
        <strain evidence="2">W106-1 / CGMCC3.15140</strain>
    </source>
</reference>
<dbReference type="EMBL" id="KI912110">
    <property type="protein sequence ID" value="ETS85121.1"/>
    <property type="molecule type" value="Genomic_DNA"/>
</dbReference>
<dbReference type="GeneID" id="19268159"/>
<dbReference type="AlphaFoldDB" id="W3XIQ8"/>